<gene>
    <name evidence="1" type="ORF">I3842_06G078900</name>
</gene>
<protein>
    <submittedName>
        <fullName evidence="1">Uncharacterized protein</fullName>
    </submittedName>
</protein>
<accession>A0A922EVK2</accession>
<name>A0A922EVK2_CARIL</name>
<proteinExistence type="predicted"/>
<evidence type="ECO:0000313" key="1">
    <source>
        <dbReference type="EMBL" id="KAG6708392.1"/>
    </source>
</evidence>
<comment type="caution">
    <text evidence="1">The sequence shown here is derived from an EMBL/GenBank/DDBJ whole genome shotgun (WGS) entry which is preliminary data.</text>
</comment>
<dbReference type="EMBL" id="CM031830">
    <property type="protein sequence ID" value="KAG6708392.1"/>
    <property type="molecule type" value="Genomic_DNA"/>
</dbReference>
<reference evidence="1" key="1">
    <citation type="submission" date="2021-01" db="EMBL/GenBank/DDBJ databases">
        <authorList>
            <person name="Lovell J.T."/>
            <person name="Bentley N."/>
            <person name="Bhattarai G."/>
            <person name="Jenkins J.W."/>
            <person name="Sreedasyam A."/>
            <person name="Alarcon Y."/>
            <person name="Bock C."/>
            <person name="Boston L."/>
            <person name="Carlson J."/>
            <person name="Cervantes K."/>
            <person name="Clermont K."/>
            <person name="Krom N."/>
            <person name="Kubenka K."/>
            <person name="Mamidi S."/>
            <person name="Mattison C."/>
            <person name="Monteros M."/>
            <person name="Pisani C."/>
            <person name="Plott C."/>
            <person name="Rajasekar S."/>
            <person name="Rhein H.S."/>
            <person name="Rohla C."/>
            <person name="Song M."/>
            <person name="Hilaire R.S."/>
            <person name="Shu S."/>
            <person name="Wells L."/>
            <person name="Wang X."/>
            <person name="Webber J."/>
            <person name="Heerema R.J."/>
            <person name="Klein P."/>
            <person name="Conner P."/>
            <person name="Grauke L."/>
            <person name="Grimwood J."/>
            <person name="Schmutz J."/>
            <person name="Randall J.J."/>
        </authorList>
    </citation>
    <scope>NUCLEOTIDE SEQUENCE</scope>
    <source>
        <tissue evidence="1">Leaf</tissue>
    </source>
</reference>
<dbReference type="AlphaFoldDB" id="A0A922EVK2"/>
<sequence length="108" mass="12127">MVLNSSLLKTSFRPSIFSQTPPYAKPINSLSLEATNQYLLLKRCNPSLDRQQPILGHSMATTSNRSDNDDFLPVHSCVDLGLKFSVVTTANSSLYVVTYLSFFLEYFL</sequence>
<evidence type="ECO:0000313" key="2">
    <source>
        <dbReference type="Proteomes" id="UP000811246"/>
    </source>
</evidence>
<organism evidence="1 2">
    <name type="scientific">Carya illinoinensis</name>
    <name type="common">Pecan</name>
    <dbReference type="NCBI Taxonomy" id="32201"/>
    <lineage>
        <taxon>Eukaryota</taxon>
        <taxon>Viridiplantae</taxon>
        <taxon>Streptophyta</taxon>
        <taxon>Embryophyta</taxon>
        <taxon>Tracheophyta</taxon>
        <taxon>Spermatophyta</taxon>
        <taxon>Magnoliopsida</taxon>
        <taxon>eudicotyledons</taxon>
        <taxon>Gunneridae</taxon>
        <taxon>Pentapetalae</taxon>
        <taxon>rosids</taxon>
        <taxon>fabids</taxon>
        <taxon>Fagales</taxon>
        <taxon>Juglandaceae</taxon>
        <taxon>Carya</taxon>
    </lineage>
</organism>
<dbReference type="Proteomes" id="UP000811246">
    <property type="component" value="Chromosome 6"/>
</dbReference>